<feature type="compositionally biased region" description="Polar residues" evidence="1">
    <location>
        <begin position="105"/>
        <end position="114"/>
    </location>
</feature>
<dbReference type="PANTHER" id="PTHR34189">
    <property type="entry name" value="TRANSMEMBRANE PROTEIN"/>
    <property type="match status" value="1"/>
</dbReference>
<accession>A0A9Q0GNI6</accession>
<evidence type="ECO:0000313" key="4">
    <source>
        <dbReference type="Proteomes" id="UP001141806"/>
    </source>
</evidence>
<feature type="transmembrane region" description="Helical" evidence="2">
    <location>
        <begin position="60"/>
        <end position="79"/>
    </location>
</feature>
<dbReference type="PANTHER" id="PTHR34189:SF4">
    <property type="entry name" value="TRANSMEMBRANE PROTEIN"/>
    <property type="match status" value="1"/>
</dbReference>
<keyword evidence="4" id="KW-1185">Reference proteome</keyword>
<proteinExistence type="predicted"/>
<evidence type="ECO:0000256" key="1">
    <source>
        <dbReference type="SAM" id="MobiDB-lite"/>
    </source>
</evidence>
<name>A0A9Q0GNI6_9MAGN</name>
<organism evidence="3 4">
    <name type="scientific">Protea cynaroides</name>
    <dbReference type="NCBI Taxonomy" id="273540"/>
    <lineage>
        <taxon>Eukaryota</taxon>
        <taxon>Viridiplantae</taxon>
        <taxon>Streptophyta</taxon>
        <taxon>Embryophyta</taxon>
        <taxon>Tracheophyta</taxon>
        <taxon>Spermatophyta</taxon>
        <taxon>Magnoliopsida</taxon>
        <taxon>Proteales</taxon>
        <taxon>Proteaceae</taxon>
        <taxon>Protea</taxon>
    </lineage>
</organism>
<evidence type="ECO:0000256" key="2">
    <source>
        <dbReference type="SAM" id="Phobius"/>
    </source>
</evidence>
<gene>
    <name evidence="3" type="ORF">NE237_028004</name>
</gene>
<evidence type="ECO:0000313" key="3">
    <source>
        <dbReference type="EMBL" id="KAJ4951172.1"/>
    </source>
</evidence>
<sequence>MHRSSSTSRAYEEFLHLSSPSPSSKDYQGVRTSDTSELPTYDPLSEAAKKEKSRIRFAENAVHVIPVILVLCAIILWFFSNPVDMVNKDDQILARIKGLTIDGNMDSNNGQTGLPTMDLEDLDTPARKTGKFSEKRI</sequence>
<dbReference type="OrthoDB" id="759788at2759"/>
<feature type="compositionally biased region" description="Polar residues" evidence="1">
    <location>
        <begin position="18"/>
        <end position="38"/>
    </location>
</feature>
<comment type="caution">
    <text evidence="3">The sequence shown here is derived from an EMBL/GenBank/DDBJ whole genome shotgun (WGS) entry which is preliminary data.</text>
</comment>
<dbReference type="AlphaFoldDB" id="A0A9Q0GNI6"/>
<feature type="region of interest" description="Disordered" evidence="1">
    <location>
        <begin position="105"/>
        <end position="137"/>
    </location>
</feature>
<keyword evidence="2" id="KW-0472">Membrane</keyword>
<evidence type="ECO:0008006" key="5">
    <source>
        <dbReference type="Google" id="ProtNLM"/>
    </source>
</evidence>
<keyword evidence="2" id="KW-1133">Transmembrane helix</keyword>
<feature type="region of interest" description="Disordered" evidence="1">
    <location>
        <begin position="1"/>
        <end position="45"/>
    </location>
</feature>
<dbReference type="Proteomes" id="UP001141806">
    <property type="component" value="Unassembled WGS sequence"/>
</dbReference>
<dbReference type="EMBL" id="JAMYWD010000012">
    <property type="protein sequence ID" value="KAJ4951172.1"/>
    <property type="molecule type" value="Genomic_DNA"/>
</dbReference>
<keyword evidence="2" id="KW-0812">Transmembrane</keyword>
<protein>
    <recommendedName>
        <fullName evidence="5">Transmembrane protein</fullName>
    </recommendedName>
</protein>
<reference evidence="3" key="1">
    <citation type="journal article" date="2023" name="Plant J.">
        <title>The genome of the king protea, Protea cynaroides.</title>
        <authorList>
            <person name="Chang J."/>
            <person name="Duong T.A."/>
            <person name="Schoeman C."/>
            <person name="Ma X."/>
            <person name="Roodt D."/>
            <person name="Barker N."/>
            <person name="Li Z."/>
            <person name="Van de Peer Y."/>
            <person name="Mizrachi E."/>
        </authorList>
    </citation>
    <scope>NUCLEOTIDE SEQUENCE</scope>
    <source>
        <tissue evidence="3">Young leaves</tissue>
    </source>
</reference>